<dbReference type="EMBL" id="JAIZAY010001799">
    <property type="protein sequence ID" value="KAJ8017479.1"/>
    <property type="molecule type" value="Genomic_DNA"/>
</dbReference>
<accession>A0A9Q1BA42</accession>
<name>A0A9Q1BA42_HOLLE</name>
<comment type="caution">
    <text evidence="1">The sequence shown here is derived from an EMBL/GenBank/DDBJ whole genome shotgun (WGS) entry which is preliminary data.</text>
</comment>
<keyword evidence="2" id="KW-1185">Reference proteome</keyword>
<sequence length="184" mass="20725">MLKWHHGYTPKLIKFALSQGNSTCKSIVEKFQDGNSDLCALELVVALLPSTNYMRNGKSTAASRTGSLMSLIQIHPNGTDINRFIQGKDERQPFLLCLGMETSPSEFFLIVDQTSIPAGNNIVQSFDRLFKFFFVFNVEFPPELFAVYNFFAKVVYKNKFPCRVLPQVRALSAQLKDANSTSEP</sequence>
<dbReference type="OrthoDB" id="10053555at2759"/>
<proteinExistence type="predicted"/>
<gene>
    <name evidence="1" type="ORF">HOLleu_45088</name>
</gene>
<protein>
    <submittedName>
        <fullName evidence="1">Uncharacterized protein</fullName>
    </submittedName>
</protein>
<evidence type="ECO:0000313" key="2">
    <source>
        <dbReference type="Proteomes" id="UP001152320"/>
    </source>
</evidence>
<dbReference type="AlphaFoldDB" id="A0A9Q1BA42"/>
<reference evidence="1" key="1">
    <citation type="submission" date="2021-10" db="EMBL/GenBank/DDBJ databases">
        <title>Tropical sea cucumber genome reveals ecological adaptation and Cuvierian tubules defense mechanism.</title>
        <authorList>
            <person name="Chen T."/>
        </authorList>
    </citation>
    <scope>NUCLEOTIDE SEQUENCE</scope>
    <source>
        <strain evidence="1">Nanhai2018</strain>
        <tissue evidence="1">Muscle</tissue>
    </source>
</reference>
<organism evidence="1 2">
    <name type="scientific">Holothuria leucospilota</name>
    <name type="common">Black long sea cucumber</name>
    <name type="synonym">Mertensiothuria leucospilota</name>
    <dbReference type="NCBI Taxonomy" id="206669"/>
    <lineage>
        <taxon>Eukaryota</taxon>
        <taxon>Metazoa</taxon>
        <taxon>Echinodermata</taxon>
        <taxon>Eleutherozoa</taxon>
        <taxon>Echinozoa</taxon>
        <taxon>Holothuroidea</taxon>
        <taxon>Aspidochirotacea</taxon>
        <taxon>Aspidochirotida</taxon>
        <taxon>Holothuriidae</taxon>
        <taxon>Holothuria</taxon>
    </lineage>
</organism>
<evidence type="ECO:0000313" key="1">
    <source>
        <dbReference type="EMBL" id="KAJ8017479.1"/>
    </source>
</evidence>
<dbReference type="Proteomes" id="UP001152320">
    <property type="component" value="Unassembled WGS sequence"/>
</dbReference>